<comment type="subcellular location">
    <subcellularLocation>
        <location evidence="6">Cytoplasm</location>
    </subcellularLocation>
</comment>
<evidence type="ECO:0000313" key="8">
    <source>
        <dbReference type="EMBL" id="QDT27194.1"/>
    </source>
</evidence>
<dbReference type="UniPathway" id="UPA00252"/>
<dbReference type="PANTHER" id="PTHR42923">
    <property type="entry name" value="PROTOPORPHYRINOGEN OXIDASE"/>
    <property type="match status" value="1"/>
</dbReference>
<dbReference type="Gene3D" id="3.50.50.60">
    <property type="entry name" value="FAD/NAD(P)-binding domain"/>
    <property type="match status" value="1"/>
</dbReference>
<sequence>MTDSPSSTATKRIAVIGGGVTGLSAAHRILELADEQQQPVEVTLFEAQPETGGWIGTVDQGDYLIDTGADMFITNKPACIELCKRLNLVDQLISTDARYRGALVLSRGLTVPVPLGFELMTPSRVLPMLRTPLLSLWGKIRMGLEYFVPRRHSATGLDHDDESLARFVTRRFGKEALTRLVQPLVAGIYTSDPEKLSLRATLPRFLDMERDHRSLIKAARKQKKENQSKSDATGARYGLFAAFKGGMQTLTRTLAERVSERGTILYDHRVTHIIPASGVGYEVTMESKGHVQTQHFDAVLIGAPTYQAASMLTGFAPELSSLLSQIEYASTAILVNIYKLADIQHPLRAFGLVIPAAEKRKIFAVAFASRKFPGRAPEDCIQLRTFVGGAMQPEMLEHSDEELQEIVRSELDDILGLKGKPLFSKLLRHNQSMPQYHLGHLQLVEQIEQEAARYPGLELAGNAYRGVGIPDSIQSAEDAAARLMTTLSAPESTPAP</sequence>
<keyword evidence="5 6" id="KW-0350">Heme biosynthesis</keyword>
<evidence type="ECO:0000259" key="7">
    <source>
        <dbReference type="Pfam" id="PF01593"/>
    </source>
</evidence>
<keyword evidence="4 6" id="KW-0560">Oxidoreductase</keyword>
<protein>
    <recommendedName>
        <fullName evidence="6">Coproporphyrinogen III oxidase</fullName>
        <ecNumber evidence="6">1.3.3.15</ecNumber>
    </recommendedName>
</protein>
<evidence type="ECO:0000256" key="3">
    <source>
        <dbReference type="ARBA" id="ARBA00022827"/>
    </source>
</evidence>
<dbReference type="InterPro" id="IPR002937">
    <property type="entry name" value="Amino_oxidase"/>
</dbReference>
<evidence type="ECO:0000256" key="4">
    <source>
        <dbReference type="ARBA" id="ARBA00023002"/>
    </source>
</evidence>
<feature type="domain" description="Amine oxidase" evidence="7">
    <location>
        <begin position="21"/>
        <end position="483"/>
    </location>
</feature>
<accession>A0A517Q6E8</accession>
<dbReference type="NCBIfam" id="TIGR00562">
    <property type="entry name" value="proto_IX_ox"/>
    <property type="match status" value="1"/>
</dbReference>
<dbReference type="EMBL" id="CP037421">
    <property type="protein sequence ID" value="QDT27194.1"/>
    <property type="molecule type" value="Genomic_DNA"/>
</dbReference>
<reference evidence="8 9" key="1">
    <citation type="submission" date="2019-03" db="EMBL/GenBank/DDBJ databases">
        <title>Deep-cultivation of Planctomycetes and their phenomic and genomic characterization uncovers novel biology.</title>
        <authorList>
            <person name="Wiegand S."/>
            <person name="Jogler M."/>
            <person name="Boedeker C."/>
            <person name="Pinto D."/>
            <person name="Vollmers J."/>
            <person name="Rivas-Marin E."/>
            <person name="Kohn T."/>
            <person name="Peeters S.H."/>
            <person name="Heuer A."/>
            <person name="Rast P."/>
            <person name="Oberbeckmann S."/>
            <person name="Bunk B."/>
            <person name="Jeske O."/>
            <person name="Meyerdierks A."/>
            <person name="Storesund J.E."/>
            <person name="Kallscheuer N."/>
            <person name="Luecker S."/>
            <person name="Lage O.M."/>
            <person name="Pohl T."/>
            <person name="Merkel B.J."/>
            <person name="Hornburger P."/>
            <person name="Mueller R.-W."/>
            <person name="Bruemmer F."/>
            <person name="Labrenz M."/>
            <person name="Spormann A.M."/>
            <person name="Op den Camp H."/>
            <person name="Overmann J."/>
            <person name="Amann R."/>
            <person name="Jetten M.S.M."/>
            <person name="Mascher T."/>
            <person name="Medema M.H."/>
            <person name="Devos D.P."/>
            <person name="Kaster A.-K."/>
            <person name="Ovreas L."/>
            <person name="Rohde M."/>
            <person name="Galperin M.Y."/>
            <person name="Jogler C."/>
        </authorList>
    </citation>
    <scope>NUCLEOTIDE SEQUENCE [LARGE SCALE GENOMIC DNA]</scope>
    <source>
        <strain evidence="8 9">Enr10</strain>
    </source>
</reference>
<dbReference type="EC" id="1.3.3.15" evidence="6"/>
<evidence type="ECO:0000256" key="1">
    <source>
        <dbReference type="ARBA" id="ARBA00001974"/>
    </source>
</evidence>
<dbReference type="InterPro" id="IPR050464">
    <property type="entry name" value="Zeta_carotene_desat/Oxidored"/>
</dbReference>
<dbReference type="Pfam" id="PF01593">
    <property type="entry name" value="Amino_oxidase"/>
    <property type="match status" value="1"/>
</dbReference>
<comment type="pathway">
    <text evidence="6">Porphyrin-containing compound metabolism; protoheme biosynthesis.</text>
</comment>
<evidence type="ECO:0000256" key="5">
    <source>
        <dbReference type="ARBA" id="ARBA00023133"/>
    </source>
</evidence>
<keyword evidence="2 6" id="KW-0285">Flavoprotein</keyword>
<dbReference type="AlphaFoldDB" id="A0A517Q6E8"/>
<dbReference type="RefSeq" id="WP_145449335.1">
    <property type="nucleotide sequence ID" value="NZ_CP037421.1"/>
</dbReference>
<proteinExistence type="inferred from homology"/>
<dbReference type="Proteomes" id="UP000315647">
    <property type="component" value="Chromosome"/>
</dbReference>
<keyword evidence="6" id="KW-0963">Cytoplasm</keyword>
<evidence type="ECO:0000256" key="6">
    <source>
        <dbReference type="RuleBase" id="RU364052"/>
    </source>
</evidence>
<comment type="function">
    <text evidence="6">Involved in coproporphyrin-dependent heme b biosynthesis. Catalyzes the oxidation of coproporphyrinogen III to coproporphyrin III.</text>
</comment>
<organism evidence="8 9">
    <name type="scientific">Gimesia panareensis</name>
    <dbReference type="NCBI Taxonomy" id="2527978"/>
    <lineage>
        <taxon>Bacteria</taxon>
        <taxon>Pseudomonadati</taxon>
        <taxon>Planctomycetota</taxon>
        <taxon>Planctomycetia</taxon>
        <taxon>Planctomycetales</taxon>
        <taxon>Planctomycetaceae</taxon>
        <taxon>Gimesia</taxon>
    </lineage>
</organism>
<evidence type="ECO:0000313" key="9">
    <source>
        <dbReference type="Proteomes" id="UP000315647"/>
    </source>
</evidence>
<dbReference type="Gene3D" id="1.10.3110.10">
    <property type="entry name" value="protoporphyrinogen ix oxidase, domain 3"/>
    <property type="match status" value="1"/>
</dbReference>
<comment type="cofactor">
    <cofactor evidence="1 6">
        <name>FAD</name>
        <dbReference type="ChEBI" id="CHEBI:57692"/>
    </cofactor>
</comment>
<gene>
    <name evidence="8" type="primary">hemY</name>
    <name evidence="8" type="ORF">Enr10x_25090</name>
</gene>
<dbReference type="GO" id="GO:0006783">
    <property type="term" value="P:heme biosynthetic process"/>
    <property type="evidence" value="ECO:0007669"/>
    <property type="project" value="UniProtKB-UniRule"/>
</dbReference>
<keyword evidence="9" id="KW-1185">Reference proteome</keyword>
<comment type="similarity">
    <text evidence="6">Belongs to the protoporphyrinogen/coproporphyrinogen oxidase family. Coproporphyrinogen III oxidase subfamily.</text>
</comment>
<dbReference type="GO" id="GO:0005737">
    <property type="term" value="C:cytoplasm"/>
    <property type="evidence" value="ECO:0007669"/>
    <property type="project" value="UniProtKB-SubCell"/>
</dbReference>
<dbReference type="Gene3D" id="3.90.660.20">
    <property type="entry name" value="Protoporphyrinogen oxidase, mitochondrial, domain 2"/>
    <property type="match status" value="1"/>
</dbReference>
<comment type="catalytic activity">
    <reaction evidence="6">
        <text>coproporphyrinogen III + 3 O2 = coproporphyrin III + 3 H2O2</text>
        <dbReference type="Rhea" id="RHEA:43436"/>
        <dbReference type="ChEBI" id="CHEBI:15379"/>
        <dbReference type="ChEBI" id="CHEBI:16240"/>
        <dbReference type="ChEBI" id="CHEBI:57309"/>
        <dbReference type="ChEBI" id="CHEBI:131725"/>
        <dbReference type="EC" id="1.3.3.15"/>
    </reaction>
</comment>
<dbReference type="GO" id="GO:0004729">
    <property type="term" value="F:oxygen-dependent protoporphyrinogen oxidase activity"/>
    <property type="evidence" value="ECO:0007669"/>
    <property type="project" value="UniProtKB-UniRule"/>
</dbReference>
<dbReference type="InterPro" id="IPR036188">
    <property type="entry name" value="FAD/NAD-bd_sf"/>
</dbReference>
<dbReference type="InterPro" id="IPR004572">
    <property type="entry name" value="Protoporphyrinogen_oxidase"/>
</dbReference>
<name>A0A517Q6E8_9PLAN</name>
<evidence type="ECO:0000256" key="2">
    <source>
        <dbReference type="ARBA" id="ARBA00022630"/>
    </source>
</evidence>
<dbReference type="PANTHER" id="PTHR42923:SF3">
    <property type="entry name" value="PROTOPORPHYRINOGEN OXIDASE"/>
    <property type="match status" value="1"/>
</dbReference>
<dbReference type="SUPFAM" id="SSF54373">
    <property type="entry name" value="FAD-linked reductases, C-terminal domain"/>
    <property type="match status" value="1"/>
</dbReference>
<dbReference type="SUPFAM" id="SSF51905">
    <property type="entry name" value="FAD/NAD(P)-binding domain"/>
    <property type="match status" value="1"/>
</dbReference>
<keyword evidence="3 6" id="KW-0274">FAD</keyword>